<dbReference type="Proteomes" id="UP000820818">
    <property type="component" value="Unassembled WGS sequence"/>
</dbReference>
<proteinExistence type="predicted"/>
<feature type="compositionally biased region" description="Pro residues" evidence="1">
    <location>
        <begin position="183"/>
        <end position="193"/>
    </location>
</feature>
<feature type="region of interest" description="Disordered" evidence="1">
    <location>
        <begin position="154"/>
        <end position="193"/>
    </location>
</feature>
<keyword evidence="3" id="KW-1185">Reference proteome</keyword>
<organism evidence="2 3">
    <name type="scientific">Daphnia sinensis</name>
    <dbReference type="NCBI Taxonomy" id="1820382"/>
    <lineage>
        <taxon>Eukaryota</taxon>
        <taxon>Metazoa</taxon>
        <taxon>Ecdysozoa</taxon>
        <taxon>Arthropoda</taxon>
        <taxon>Crustacea</taxon>
        <taxon>Branchiopoda</taxon>
        <taxon>Diplostraca</taxon>
        <taxon>Cladocera</taxon>
        <taxon>Anomopoda</taxon>
        <taxon>Daphniidae</taxon>
        <taxon>Daphnia</taxon>
        <taxon>Daphnia similis group</taxon>
    </lineage>
</organism>
<reference evidence="2" key="1">
    <citation type="submission" date="2022-05" db="EMBL/GenBank/DDBJ databases">
        <title>A multi-omics perspective on studying reproductive biology in Daphnia sinensis.</title>
        <authorList>
            <person name="Jia J."/>
        </authorList>
    </citation>
    <scope>NUCLEOTIDE SEQUENCE</scope>
    <source>
        <strain evidence="2">WSL</strain>
    </source>
</reference>
<name>A0AAD5KU43_9CRUS</name>
<dbReference type="EMBL" id="WJBH02000290">
    <property type="protein sequence ID" value="KAI9549575.1"/>
    <property type="molecule type" value="Genomic_DNA"/>
</dbReference>
<comment type="caution">
    <text evidence="2">The sequence shown here is derived from an EMBL/GenBank/DDBJ whole genome shotgun (WGS) entry which is preliminary data.</text>
</comment>
<dbReference type="AlphaFoldDB" id="A0AAD5KU43"/>
<protein>
    <submittedName>
        <fullName evidence="2">Uncharacterized protein</fullName>
    </submittedName>
</protein>
<evidence type="ECO:0000256" key="1">
    <source>
        <dbReference type="SAM" id="MobiDB-lite"/>
    </source>
</evidence>
<accession>A0AAD5KU43</accession>
<evidence type="ECO:0000313" key="3">
    <source>
        <dbReference type="Proteomes" id="UP000820818"/>
    </source>
</evidence>
<sequence length="193" mass="22117">MQSATEKGPLVKLCSKLFKDHVRTKINSAALVFNIGNPKRPTWDEHYTFAELGYFQGLSDNIETTLTKLGWHDHKNKADKCRIQGCKTRAIDAQYFENVVTRALQLAFYTIGTMIPYIKKGHVYVVPEPKNTPPIRVHMREKTNIGDKDNHEYKTIEVTTRSLGRRERRPPHVAQREEDPNRPDPTAPIPTAP</sequence>
<evidence type="ECO:0000313" key="2">
    <source>
        <dbReference type="EMBL" id="KAI9549575.1"/>
    </source>
</evidence>
<gene>
    <name evidence="2" type="ORF">GHT06_003761</name>
</gene>